<name>A0A1F4U2H8_UNCKA</name>
<evidence type="ECO:0000313" key="2">
    <source>
        <dbReference type="Proteomes" id="UP000178270"/>
    </source>
</evidence>
<gene>
    <name evidence="1" type="ORF">A3K42_01045</name>
</gene>
<reference evidence="1 2" key="1">
    <citation type="journal article" date="2016" name="Nat. Commun.">
        <title>Thousands of microbial genomes shed light on interconnected biogeochemical processes in an aquifer system.</title>
        <authorList>
            <person name="Anantharaman K."/>
            <person name="Brown C.T."/>
            <person name="Hug L.A."/>
            <person name="Sharon I."/>
            <person name="Castelle C.J."/>
            <person name="Probst A.J."/>
            <person name="Thomas B.C."/>
            <person name="Singh A."/>
            <person name="Wilkins M.J."/>
            <person name="Karaoz U."/>
            <person name="Brodie E.L."/>
            <person name="Williams K.H."/>
            <person name="Hubbard S.S."/>
            <person name="Banfield J.F."/>
        </authorList>
    </citation>
    <scope>NUCLEOTIDE SEQUENCE [LARGE SCALE GENOMIC DNA]</scope>
</reference>
<dbReference type="Proteomes" id="UP000178270">
    <property type="component" value="Unassembled WGS sequence"/>
</dbReference>
<accession>A0A1F4U2H8</accession>
<evidence type="ECO:0000313" key="1">
    <source>
        <dbReference type="EMBL" id="OGC39050.1"/>
    </source>
</evidence>
<dbReference type="AlphaFoldDB" id="A0A1F4U2H8"/>
<proteinExistence type="predicted"/>
<organism evidence="1 2">
    <name type="scientific">candidate division WWE3 bacterium RBG_13_37_7</name>
    <dbReference type="NCBI Taxonomy" id="1802609"/>
    <lineage>
        <taxon>Bacteria</taxon>
        <taxon>Katanobacteria</taxon>
    </lineage>
</organism>
<protein>
    <submittedName>
        <fullName evidence="1">Uncharacterized protein</fullName>
    </submittedName>
</protein>
<comment type="caution">
    <text evidence="1">The sequence shown here is derived from an EMBL/GenBank/DDBJ whole genome shotgun (WGS) entry which is preliminary data.</text>
</comment>
<dbReference type="EMBL" id="MEUS01000002">
    <property type="protein sequence ID" value="OGC39050.1"/>
    <property type="molecule type" value="Genomic_DNA"/>
</dbReference>
<sequence>MTDLNGVFIENSWIGVSETPFTTGSSGEPISLGSMSGNPLPGIYNYEIIIDDNVVFHLKYICGV</sequence>